<feature type="transmembrane region" description="Helical" evidence="1">
    <location>
        <begin position="593"/>
        <end position="613"/>
    </location>
</feature>
<dbReference type="Proteomes" id="UP001163293">
    <property type="component" value="Chromosome"/>
</dbReference>
<evidence type="ECO:0000313" key="3">
    <source>
        <dbReference type="EMBL" id="UYV98747.1"/>
    </source>
</evidence>
<feature type="transmembrane region" description="Helical" evidence="1">
    <location>
        <begin position="212"/>
        <end position="236"/>
    </location>
</feature>
<evidence type="ECO:0000313" key="4">
    <source>
        <dbReference type="Proteomes" id="UP001163293"/>
    </source>
</evidence>
<feature type="transmembrane region" description="Helical" evidence="1">
    <location>
        <begin position="168"/>
        <end position="189"/>
    </location>
</feature>
<feature type="signal peptide" evidence="2">
    <location>
        <begin position="1"/>
        <end position="26"/>
    </location>
</feature>
<feature type="transmembrane region" description="Helical" evidence="1">
    <location>
        <begin position="544"/>
        <end position="570"/>
    </location>
</feature>
<feature type="transmembrane region" description="Helical" evidence="1">
    <location>
        <begin position="619"/>
        <end position="636"/>
    </location>
</feature>
<keyword evidence="2" id="KW-0732">Signal</keyword>
<sequence>MLKILVRFAAVAIAALIALVAGVYSAAADLDGLPDADYVASMRFDNSPMPRGEVIASLDQYADSAGVGIIRVASAPDDFLDKRLAFVFGSGGIRDTEIDWFSPTMSGTVAKSSELGFTSLNGVYAIKGSDSQAKSFQTWAKSELGADAALKEKTTVGLLTYALLTVGAWVPMSAAILLLGAIVMSWYVLRAHGRELRVLAGMRLSTVVLTDLRSLFGALAVPVVATFAISVLGIIVTGFGRAGFFISTLMLFTGAVTAFAVAVALIMGMLSLPTVRDIAARRPSERGSWVISEVLKVAAVVIVAAIVPTASGVVTNASAATAQGALWESMGDSVTVRVANRLGDAESAAFAGLIRDLVRRDAAMFSMSLSSDTVNLVDEAAGKDLEDLGFDSVVLTGEPFLDTVNRAGGATWELVSAVHSVQELPDSIRGQLLPNLELWTTSRKAPDVRFYGSTGEAPIAVSGGRAGTLDTNQLPLIISVNDLTQFDDAFLASAMSRGNIVFTDPEQLKALVEQRGISSDILSIDRIADLGLYDAQTKQRNAQLGAAAIAIAVLALVMCLSVTAWIFALLRRHRWFVQRTAGLSWRSILQPRMLWEAGSALLFGSAMAMSFGAASPSNIWISGIAPFAYLTVVWLIHQWAATITFRTTLARRG</sequence>
<name>A0AAX3EMP8_PAEUR</name>
<protein>
    <submittedName>
        <fullName evidence="3">Uncharacterized protein</fullName>
    </submittedName>
</protein>
<dbReference type="RefSeq" id="WP_069694847.1">
    <property type="nucleotide sequence ID" value="NZ_CP043010.1"/>
</dbReference>
<keyword evidence="1" id="KW-0472">Membrane</keyword>
<keyword evidence="4" id="KW-1185">Reference proteome</keyword>
<evidence type="ECO:0000256" key="2">
    <source>
        <dbReference type="SAM" id="SignalP"/>
    </source>
</evidence>
<feature type="chain" id="PRO_5043937466" evidence="2">
    <location>
        <begin position="27"/>
        <end position="653"/>
    </location>
</feature>
<proteinExistence type="predicted"/>
<dbReference type="AlphaFoldDB" id="A0AAX3EMP8"/>
<keyword evidence="1" id="KW-0812">Transmembrane</keyword>
<organism evidence="3 4">
    <name type="scientific">Paenarthrobacter ureafaciens</name>
    <dbReference type="NCBI Taxonomy" id="37931"/>
    <lineage>
        <taxon>Bacteria</taxon>
        <taxon>Bacillati</taxon>
        <taxon>Actinomycetota</taxon>
        <taxon>Actinomycetes</taxon>
        <taxon>Micrococcales</taxon>
        <taxon>Micrococcaceae</taxon>
        <taxon>Paenarthrobacter</taxon>
    </lineage>
</organism>
<dbReference type="EMBL" id="CP101185">
    <property type="protein sequence ID" value="UYV98747.1"/>
    <property type="molecule type" value="Genomic_DNA"/>
</dbReference>
<reference evidence="3" key="1">
    <citation type="submission" date="2022-07" db="EMBL/GenBank/DDBJ databases">
        <authorList>
            <person name="Wu T."/>
        </authorList>
    </citation>
    <scope>NUCLEOTIDE SEQUENCE</scope>
    <source>
        <strain evidence="3">SD-1</strain>
    </source>
</reference>
<feature type="transmembrane region" description="Helical" evidence="1">
    <location>
        <begin position="242"/>
        <end position="266"/>
    </location>
</feature>
<keyword evidence="1" id="KW-1133">Transmembrane helix</keyword>
<feature type="transmembrane region" description="Helical" evidence="1">
    <location>
        <begin position="287"/>
        <end position="307"/>
    </location>
</feature>
<evidence type="ECO:0000256" key="1">
    <source>
        <dbReference type="SAM" id="Phobius"/>
    </source>
</evidence>
<gene>
    <name evidence="3" type="ORF">NL394_05895</name>
</gene>
<accession>A0AAX3EMP8</accession>